<name>A0A7T7V340_9FLAO</name>
<dbReference type="EMBL" id="CP067018">
    <property type="protein sequence ID" value="QQN60947.1"/>
    <property type="molecule type" value="Genomic_DNA"/>
</dbReference>
<dbReference type="Proteomes" id="UP000595426">
    <property type="component" value="Chromosome"/>
</dbReference>
<sequence length="59" mass="6445">MKKLIRSSLKTILGGKKDCRCTTITDMFGNVQTNCVPGTTCTEFSLGCAQSECWPTPIE</sequence>
<proteinExistence type="predicted"/>
<organism evidence="1 2">
    <name type="scientific">Elizabethkingia bruuniana</name>
    <dbReference type="NCBI Taxonomy" id="1756149"/>
    <lineage>
        <taxon>Bacteria</taxon>
        <taxon>Pseudomonadati</taxon>
        <taxon>Bacteroidota</taxon>
        <taxon>Flavobacteriia</taxon>
        <taxon>Flavobacteriales</taxon>
        <taxon>Weeksellaceae</taxon>
        <taxon>Elizabethkingia</taxon>
    </lineage>
</organism>
<gene>
    <name evidence="1" type="ORF">I6H88_10375</name>
</gene>
<dbReference type="OrthoDB" id="1190610at2"/>
<evidence type="ECO:0008006" key="3">
    <source>
        <dbReference type="Google" id="ProtNLM"/>
    </source>
</evidence>
<protein>
    <recommendedName>
        <fullName evidence="3">Bacteriocin</fullName>
    </recommendedName>
</protein>
<evidence type="ECO:0000313" key="1">
    <source>
        <dbReference type="EMBL" id="QQN60947.1"/>
    </source>
</evidence>
<dbReference type="GeneID" id="93135282"/>
<dbReference type="RefSeq" id="WP_078674701.1">
    <property type="nucleotide sequence ID" value="NZ_CAJJUP010000009.1"/>
</dbReference>
<keyword evidence="2" id="KW-1185">Reference proteome</keyword>
<accession>A0A7T7V340</accession>
<dbReference type="AlphaFoldDB" id="A0A7T7V340"/>
<evidence type="ECO:0000313" key="2">
    <source>
        <dbReference type="Proteomes" id="UP000595426"/>
    </source>
</evidence>
<reference evidence="1 2" key="1">
    <citation type="submission" date="2020-12" db="EMBL/GenBank/DDBJ databases">
        <title>FDA dAtabase for Regulatory Grade micrObial Sequences (FDA-ARGOS): Supporting development and validation of Infectious Disease Dx tests.</title>
        <authorList>
            <person name="Kerrigan L."/>
            <person name="Long C."/>
            <person name="Tallon L."/>
            <person name="Sadzewicz L."/>
            <person name="Zhao X."/>
            <person name="Boylan J."/>
            <person name="Ott S."/>
            <person name="Bowen H."/>
            <person name="Vavikolanu K."/>
            <person name="Mehta A."/>
            <person name="Aluvathingal J."/>
            <person name="Nadendla S."/>
            <person name="Yan Y."/>
            <person name="Sichtig H."/>
        </authorList>
    </citation>
    <scope>NUCLEOTIDE SEQUENCE [LARGE SCALE GENOMIC DNA]</scope>
    <source>
        <strain evidence="1 2">FDAARGOS_1031</strain>
    </source>
</reference>